<reference evidence="1" key="1">
    <citation type="submission" date="2021-01" db="EMBL/GenBank/DDBJ databases">
        <authorList>
            <consortium name="Genoscope - CEA"/>
            <person name="William W."/>
        </authorList>
    </citation>
    <scope>NUCLEOTIDE SEQUENCE</scope>
</reference>
<evidence type="ECO:0000313" key="2">
    <source>
        <dbReference type="Proteomes" id="UP000688137"/>
    </source>
</evidence>
<dbReference type="EMBL" id="CAJJDM010000038">
    <property type="protein sequence ID" value="CAD8066813.1"/>
    <property type="molecule type" value="Genomic_DNA"/>
</dbReference>
<accession>A0A8S1LN90</accession>
<comment type="caution">
    <text evidence="1">The sequence shown here is derived from an EMBL/GenBank/DDBJ whole genome shotgun (WGS) entry which is preliminary data.</text>
</comment>
<proteinExistence type="predicted"/>
<sequence length="70" mass="8481">MELGFIQKLLNKNNRWQFLNLKKLFNNNYEHGLAGILFSRSQIYFQNINAYEVIFEDYDSFLIEDQIMII</sequence>
<organism evidence="1 2">
    <name type="scientific">Paramecium primaurelia</name>
    <dbReference type="NCBI Taxonomy" id="5886"/>
    <lineage>
        <taxon>Eukaryota</taxon>
        <taxon>Sar</taxon>
        <taxon>Alveolata</taxon>
        <taxon>Ciliophora</taxon>
        <taxon>Intramacronucleata</taxon>
        <taxon>Oligohymenophorea</taxon>
        <taxon>Peniculida</taxon>
        <taxon>Parameciidae</taxon>
        <taxon>Paramecium</taxon>
    </lineage>
</organism>
<gene>
    <name evidence="1" type="ORF">PPRIM_AZ9-3.1.T0390311</name>
</gene>
<keyword evidence="2" id="KW-1185">Reference proteome</keyword>
<evidence type="ECO:0000313" key="1">
    <source>
        <dbReference type="EMBL" id="CAD8066813.1"/>
    </source>
</evidence>
<dbReference type="Proteomes" id="UP000688137">
    <property type="component" value="Unassembled WGS sequence"/>
</dbReference>
<name>A0A8S1LN90_PARPR</name>
<protein>
    <submittedName>
        <fullName evidence="1">Uncharacterized protein</fullName>
    </submittedName>
</protein>
<dbReference type="AlphaFoldDB" id="A0A8S1LN90"/>